<dbReference type="InterPro" id="IPR001098">
    <property type="entry name" value="DNA-dir_DNA_pol_A_palm_dom"/>
</dbReference>
<proteinExistence type="inferred from homology"/>
<feature type="non-terminal residue" evidence="8">
    <location>
        <position position="1"/>
    </location>
</feature>
<dbReference type="CDD" id="cd06140">
    <property type="entry name" value="DNA_polA_I_Bacillus_like_exo"/>
    <property type="match status" value="1"/>
</dbReference>
<comment type="catalytic activity">
    <reaction evidence="5">
        <text>DNA(n) + a 2'-deoxyribonucleoside 5'-triphosphate = DNA(n+1) + diphosphate</text>
        <dbReference type="Rhea" id="RHEA:22508"/>
        <dbReference type="Rhea" id="RHEA-COMP:17339"/>
        <dbReference type="Rhea" id="RHEA-COMP:17340"/>
        <dbReference type="ChEBI" id="CHEBI:33019"/>
        <dbReference type="ChEBI" id="CHEBI:61560"/>
        <dbReference type="ChEBI" id="CHEBI:173112"/>
        <dbReference type="EC" id="2.7.7.7"/>
    </reaction>
</comment>
<dbReference type="GO" id="GO:0008408">
    <property type="term" value="F:3'-5' exonuclease activity"/>
    <property type="evidence" value="ECO:0007669"/>
    <property type="project" value="InterPro"/>
</dbReference>
<dbReference type="EC" id="2.7.7.7" evidence="2"/>
<keyword evidence="6" id="KW-0175">Coiled coil</keyword>
<protein>
    <recommendedName>
        <fullName evidence="3">DNA polymerase I</fullName>
        <ecNumber evidence="2">2.7.7.7</ecNumber>
    </recommendedName>
</protein>
<feature type="coiled-coil region" evidence="6">
    <location>
        <begin position="235"/>
        <end position="262"/>
    </location>
</feature>
<dbReference type="SMART" id="SM00474">
    <property type="entry name" value="35EXOc"/>
    <property type="match status" value="1"/>
</dbReference>
<evidence type="ECO:0000259" key="7">
    <source>
        <dbReference type="SMART" id="SM00474"/>
    </source>
</evidence>
<dbReference type="Gene3D" id="3.30.420.10">
    <property type="entry name" value="Ribonuclease H-like superfamily/Ribonuclease H"/>
    <property type="match status" value="1"/>
</dbReference>
<comment type="caution">
    <text evidence="8">The sequence shown here is derived from an EMBL/GenBank/DDBJ whole genome shotgun (WGS) entry which is preliminary data.</text>
</comment>
<evidence type="ECO:0000256" key="6">
    <source>
        <dbReference type="SAM" id="Coils"/>
    </source>
</evidence>
<evidence type="ECO:0000313" key="8">
    <source>
        <dbReference type="EMBL" id="GFP24134.1"/>
    </source>
</evidence>
<dbReference type="SUPFAM" id="SSF56672">
    <property type="entry name" value="DNA/RNA polymerases"/>
    <property type="match status" value="1"/>
</dbReference>
<dbReference type="InterPro" id="IPR002562">
    <property type="entry name" value="3'-5'_exonuclease_dom"/>
</dbReference>
<dbReference type="EMBL" id="BLRW01000357">
    <property type="protein sequence ID" value="GFP24134.1"/>
    <property type="molecule type" value="Genomic_DNA"/>
</dbReference>
<comment type="similarity">
    <text evidence="1">Belongs to the DNA polymerase type-A family.</text>
</comment>
<dbReference type="SUPFAM" id="SSF53098">
    <property type="entry name" value="Ribonuclease H-like"/>
    <property type="match status" value="1"/>
</dbReference>
<name>A0A6V8NXE0_9ACTN</name>
<dbReference type="GO" id="GO:0006302">
    <property type="term" value="P:double-strand break repair"/>
    <property type="evidence" value="ECO:0007669"/>
    <property type="project" value="TreeGrafter"/>
</dbReference>
<dbReference type="Gene3D" id="1.20.1060.10">
    <property type="entry name" value="Taq DNA Polymerase, Chain T, domain 4"/>
    <property type="match status" value="1"/>
</dbReference>
<sequence length="319" mass="36847">RTLLERLSTLDLWAESPRSPKKFDCHRIVIRDTTVMKEILEEIRSRGEMFIDLCLDHSGKQCFSLSLSCGPQRAYYLPFFAGSQLSVDDFLVQVGEYLLGPELKKSFHNAKPQLKFFMRKGFFVKGLDFDTAIVAYLLQPSLNEYRLGDLAKKYLGYDPFLFEERQESRQQTLIQKERDELQEIACNRVAVMPLLKEQLMGELREQKMDFLFQEVEMPLVQVLADMELTGIAVDADYLRSLVQEYEDKIDAVSEEIYELAGERFNINSPQQVGFILFDKLKLPGKKKTKTGYATGFSVLKDLASKHPIAGKIVEYREYT</sequence>
<dbReference type="InterPro" id="IPR002298">
    <property type="entry name" value="DNA_polymerase_A"/>
</dbReference>
<dbReference type="PANTHER" id="PTHR10133">
    <property type="entry name" value="DNA POLYMERASE I"/>
    <property type="match status" value="1"/>
</dbReference>
<dbReference type="InterPro" id="IPR043502">
    <property type="entry name" value="DNA/RNA_pol_sf"/>
</dbReference>
<feature type="non-terminal residue" evidence="8">
    <location>
        <position position="319"/>
    </location>
</feature>
<evidence type="ECO:0000256" key="5">
    <source>
        <dbReference type="ARBA" id="ARBA00049244"/>
    </source>
</evidence>
<feature type="domain" description="3'-5' exonuclease" evidence="7">
    <location>
        <begin position="27"/>
        <end position="204"/>
    </location>
</feature>
<dbReference type="GO" id="GO:0006261">
    <property type="term" value="P:DNA-templated DNA replication"/>
    <property type="evidence" value="ECO:0007669"/>
    <property type="project" value="InterPro"/>
</dbReference>
<evidence type="ECO:0000256" key="2">
    <source>
        <dbReference type="ARBA" id="ARBA00012417"/>
    </source>
</evidence>
<dbReference type="GO" id="GO:0003887">
    <property type="term" value="F:DNA-directed DNA polymerase activity"/>
    <property type="evidence" value="ECO:0007669"/>
    <property type="project" value="UniProtKB-EC"/>
</dbReference>
<dbReference type="AlphaFoldDB" id="A0A6V8NXE0"/>
<gene>
    <name evidence="8" type="ORF">HKBW3S09_01600</name>
</gene>
<dbReference type="GO" id="GO:0003677">
    <property type="term" value="F:DNA binding"/>
    <property type="evidence" value="ECO:0007669"/>
    <property type="project" value="InterPro"/>
</dbReference>
<dbReference type="InterPro" id="IPR054690">
    <property type="entry name" value="DNA_polI_exonuclease"/>
</dbReference>
<dbReference type="InterPro" id="IPR036397">
    <property type="entry name" value="RNaseH_sf"/>
</dbReference>
<accession>A0A6V8NXE0</accession>
<organism evidence="8 9">
    <name type="scientific">Candidatus Hakubella thermalkaliphila</name>
    <dbReference type="NCBI Taxonomy" id="2754717"/>
    <lineage>
        <taxon>Bacteria</taxon>
        <taxon>Bacillati</taxon>
        <taxon>Actinomycetota</taxon>
        <taxon>Actinomycetota incertae sedis</taxon>
        <taxon>Candidatus Hakubellales</taxon>
        <taxon>Candidatus Hakubellaceae</taxon>
        <taxon>Candidatus Hakubella</taxon>
    </lineage>
</organism>
<evidence type="ECO:0000256" key="1">
    <source>
        <dbReference type="ARBA" id="ARBA00007705"/>
    </source>
</evidence>
<reference evidence="8 9" key="1">
    <citation type="journal article" date="2020" name="Front. Microbiol.">
        <title>Single-cell genomics of novel Actinobacteria with the Wood-Ljungdahl pathway discovered in a serpentinizing system.</title>
        <authorList>
            <person name="Merino N."/>
            <person name="Kawai M."/>
            <person name="Boyd E.S."/>
            <person name="Colman D.R."/>
            <person name="McGlynn S.E."/>
            <person name="Nealson K.H."/>
            <person name="Kurokawa K."/>
            <person name="Hongoh Y."/>
        </authorList>
    </citation>
    <scope>NUCLEOTIDE SEQUENCE [LARGE SCALE GENOMIC DNA]</scope>
    <source>
        <strain evidence="8 9">S09_30</strain>
    </source>
</reference>
<dbReference type="Proteomes" id="UP000585609">
    <property type="component" value="Unassembled WGS sequence"/>
</dbReference>
<evidence type="ECO:0000256" key="4">
    <source>
        <dbReference type="ARBA" id="ARBA00022705"/>
    </source>
</evidence>
<dbReference type="Pfam" id="PF00476">
    <property type="entry name" value="DNA_pol_A"/>
    <property type="match status" value="1"/>
</dbReference>
<dbReference type="InterPro" id="IPR012337">
    <property type="entry name" value="RNaseH-like_sf"/>
</dbReference>
<dbReference type="PANTHER" id="PTHR10133:SF27">
    <property type="entry name" value="DNA POLYMERASE NU"/>
    <property type="match status" value="1"/>
</dbReference>
<evidence type="ECO:0000313" key="9">
    <source>
        <dbReference type="Proteomes" id="UP000585609"/>
    </source>
</evidence>
<keyword evidence="4" id="KW-0235">DNA replication</keyword>
<dbReference type="Pfam" id="PF22619">
    <property type="entry name" value="DNA_polI_exo1"/>
    <property type="match status" value="1"/>
</dbReference>
<evidence type="ECO:0000256" key="3">
    <source>
        <dbReference type="ARBA" id="ARBA00020311"/>
    </source>
</evidence>